<name>A0A495JR54_9ACTN</name>
<keyword evidence="1" id="KW-0472">Membrane</keyword>
<gene>
    <name evidence="2" type="ORF">BDK92_5853</name>
</gene>
<evidence type="ECO:0000313" key="3">
    <source>
        <dbReference type="Proteomes" id="UP000277671"/>
    </source>
</evidence>
<keyword evidence="1" id="KW-1133">Transmembrane helix</keyword>
<dbReference type="RefSeq" id="WP_121159553.1">
    <property type="nucleotide sequence ID" value="NZ_RBKT01000001.1"/>
</dbReference>
<proteinExistence type="predicted"/>
<reference evidence="2 3" key="1">
    <citation type="submission" date="2018-10" db="EMBL/GenBank/DDBJ databases">
        <title>Sequencing the genomes of 1000 actinobacteria strains.</title>
        <authorList>
            <person name="Klenk H.-P."/>
        </authorList>
    </citation>
    <scope>NUCLEOTIDE SEQUENCE [LARGE SCALE GENOMIC DNA]</scope>
    <source>
        <strain evidence="2 3">DSM 45175</strain>
    </source>
</reference>
<keyword evidence="1" id="KW-0812">Transmembrane</keyword>
<dbReference type="Proteomes" id="UP000277671">
    <property type="component" value="Unassembled WGS sequence"/>
</dbReference>
<evidence type="ECO:0000313" key="2">
    <source>
        <dbReference type="EMBL" id="RKR91457.1"/>
    </source>
</evidence>
<feature type="transmembrane region" description="Helical" evidence="1">
    <location>
        <begin position="20"/>
        <end position="39"/>
    </location>
</feature>
<keyword evidence="3" id="KW-1185">Reference proteome</keyword>
<accession>A0A495JR54</accession>
<protein>
    <submittedName>
        <fullName evidence="2">Uncharacterized protein</fullName>
    </submittedName>
</protein>
<comment type="caution">
    <text evidence="2">The sequence shown here is derived from an EMBL/GenBank/DDBJ whole genome shotgun (WGS) entry which is preliminary data.</text>
</comment>
<evidence type="ECO:0000256" key="1">
    <source>
        <dbReference type="SAM" id="Phobius"/>
    </source>
</evidence>
<feature type="transmembrane region" description="Helical" evidence="1">
    <location>
        <begin position="46"/>
        <end position="65"/>
    </location>
</feature>
<dbReference type="EMBL" id="RBKT01000001">
    <property type="protein sequence ID" value="RKR91457.1"/>
    <property type="molecule type" value="Genomic_DNA"/>
</dbReference>
<organism evidence="2 3">
    <name type="scientific">Micromonospora pisi</name>
    <dbReference type="NCBI Taxonomy" id="589240"/>
    <lineage>
        <taxon>Bacteria</taxon>
        <taxon>Bacillati</taxon>
        <taxon>Actinomycetota</taxon>
        <taxon>Actinomycetes</taxon>
        <taxon>Micromonosporales</taxon>
        <taxon>Micromonosporaceae</taxon>
        <taxon>Micromonospora</taxon>
    </lineage>
</organism>
<dbReference type="AlphaFoldDB" id="A0A495JR54"/>
<sequence length="81" mass="8297">MTEPTPTIPDPGSKEPALSVGAASAAVGALLTLLVSFGVDLTEAQIKAILGLVLIGGPVAVAWLIRLRVYAPATVAHLLRR</sequence>